<feature type="domain" description="DUF2264" evidence="2">
    <location>
        <begin position="55"/>
        <end position="408"/>
    </location>
</feature>
<name>A0AAE3MIT3_9BACT</name>
<evidence type="ECO:0000259" key="2">
    <source>
        <dbReference type="Pfam" id="PF10022"/>
    </source>
</evidence>
<evidence type="ECO:0000313" key="3">
    <source>
        <dbReference type="EMBL" id="MCW3808110.1"/>
    </source>
</evidence>
<dbReference type="PIRSF" id="PIRSF014753">
    <property type="entry name" value="UCP014753"/>
    <property type="match status" value="1"/>
</dbReference>
<sequence length="663" mass="75735">MKVLNITVAFLAVLALGLQSCNMQKAKTVEQEEKHDNIFEVKNPDYKLSPATGMTREHWVNAAEYLLQGAFSYIHTLDDAMKFPKQPGKTYPRDEKQVPTEKLEGLCRTLFVAAPLLKENPGLKMNGIAVAEYYRHQILNLINPDSPSFIVPRPKNGGPSQNLVEFGALAISLFVAPEVIWEPLTRDQKDALAATMLSYGDGPTVPSNWRFFNIFVLSFFKDQGYDVNEKLLIEYLNKSVDQYRGYGWYNDAPAYDYYSMWAFQLYSVLWADVFGLKNYPEIAEKLISNFQDLNYNYPNMFSKDGKMLMYGRSISYRFGSVSPFPFMGKYGGNDVNLGWLRKISSSTILQFLQHPEFLKDSVPSLGFYGAFEPAVQIYSCRGSVYWMGKAFLGLLLPEEDPFWTAVENDGPWSEFEADKVYNKFAEGSNVLITDYPAIGASEIRAWCHEKVKDDWQKFRSTENYNKLSYSSIFPWQADGENGEVAMNYAFKNKEEKWEVLRLYTFKKFEDGAYIRDAVLETNENIKMSLVDIPLPNGILRVDKNLSTEPVEMRLGHYALPEFDQPIKTSTFKSGNYEATIIDNGKYQLAMVPLKGWGKPTVVKTKGLHPEAPESSVLSLDANYVPADQGQVFAVMMLWKRSGEKWDDMDFSRVSEINRSLDFR</sequence>
<protein>
    <submittedName>
        <fullName evidence="3">DUF2264 domain-containing protein</fullName>
    </submittedName>
</protein>
<evidence type="ECO:0000313" key="4">
    <source>
        <dbReference type="Proteomes" id="UP001207408"/>
    </source>
</evidence>
<proteinExistence type="predicted"/>
<dbReference type="InterPro" id="IPR016624">
    <property type="entry name" value="UCP014753"/>
</dbReference>
<comment type="caution">
    <text evidence="3">The sequence shown here is derived from an EMBL/GenBank/DDBJ whole genome shotgun (WGS) entry which is preliminary data.</text>
</comment>
<dbReference type="EMBL" id="JAPDPI010000102">
    <property type="protein sequence ID" value="MCW3808110.1"/>
    <property type="molecule type" value="Genomic_DNA"/>
</dbReference>
<dbReference type="Pfam" id="PF10022">
    <property type="entry name" value="DUF2264"/>
    <property type="match status" value="1"/>
</dbReference>
<dbReference type="AlphaFoldDB" id="A0AAE3MIT3"/>
<dbReference type="PANTHER" id="PTHR35339:SF4">
    <property type="entry name" value="LINALOOL DEHYDRATASE_ISOMERASE DOMAIN-CONTAINING PROTEIN"/>
    <property type="match status" value="1"/>
</dbReference>
<dbReference type="RefSeq" id="WP_301202671.1">
    <property type="nucleotide sequence ID" value="NZ_JAPDPI010000102.1"/>
</dbReference>
<keyword evidence="1" id="KW-0732">Signal</keyword>
<dbReference type="PANTHER" id="PTHR35339">
    <property type="entry name" value="LINALOOL DEHYDRATASE_ISOMERASE DOMAIN-CONTAINING PROTEIN"/>
    <property type="match status" value="1"/>
</dbReference>
<dbReference type="PROSITE" id="PS51257">
    <property type="entry name" value="PROKAR_LIPOPROTEIN"/>
    <property type="match status" value="1"/>
</dbReference>
<gene>
    <name evidence="3" type="ORF">OM074_20995</name>
</gene>
<dbReference type="Proteomes" id="UP001207408">
    <property type="component" value="Unassembled WGS sequence"/>
</dbReference>
<organism evidence="3 4">
    <name type="scientific">Plebeiibacterium marinum</name>
    <dbReference type="NCBI Taxonomy" id="2992111"/>
    <lineage>
        <taxon>Bacteria</taxon>
        <taxon>Pseudomonadati</taxon>
        <taxon>Bacteroidota</taxon>
        <taxon>Bacteroidia</taxon>
        <taxon>Marinilabiliales</taxon>
        <taxon>Marinilabiliaceae</taxon>
        <taxon>Plebeiibacterium</taxon>
    </lineage>
</organism>
<feature type="chain" id="PRO_5041902460" evidence="1">
    <location>
        <begin position="27"/>
        <end position="663"/>
    </location>
</feature>
<accession>A0AAE3MIT3</accession>
<reference evidence="3" key="1">
    <citation type="submission" date="2022-10" db="EMBL/GenBank/DDBJ databases">
        <authorList>
            <person name="Yu W.X."/>
        </authorList>
    </citation>
    <scope>NUCLEOTIDE SEQUENCE</scope>
    <source>
        <strain evidence="3">D04</strain>
    </source>
</reference>
<feature type="signal peptide" evidence="1">
    <location>
        <begin position="1"/>
        <end position="26"/>
    </location>
</feature>
<evidence type="ECO:0000256" key="1">
    <source>
        <dbReference type="SAM" id="SignalP"/>
    </source>
</evidence>
<dbReference type="InterPro" id="IPR049349">
    <property type="entry name" value="DUF2264_N"/>
</dbReference>
<keyword evidence="4" id="KW-1185">Reference proteome</keyword>